<name>A0ABV8FNZ9_9ACTN</name>
<proteinExistence type="predicted"/>
<accession>A0ABV8FNZ9</accession>
<dbReference type="SMART" id="SM00530">
    <property type="entry name" value="HTH_XRE"/>
    <property type="match status" value="1"/>
</dbReference>
<dbReference type="Pfam" id="PF17765">
    <property type="entry name" value="MLTR_LBD"/>
    <property type="match status" value="1"/>
</dbReference>
<comment type="caution">
    <text evidence="2">The sequence shown here is derived from an EMBL/GenBank/DDBJ whole genome shotgun (WGS) entry which is preliminary data.</text>
</comment>
<keyword evidence="3" id="KW-1185">Reference proteome</keyword>
<dbReference type="Pfam" id="PF13560">
    <property type="entry name" value="HTH_31"/>
    <property type="match status" value="1"/>
</dbReference>
<evidence type="ECO:0000259" key="1">
    <source>
        <dbReference type="PROSITE" id="PS50943"/>
    </source>
</evidence>
<dbReference type="InterPro" id="IPR001387">
    <property type="entry name" value="Cro/C1-type_HTH"/>
</dbReference>
<evidence type="ECO:0000313" key="3">
    <source>
        <dbReference type="Proteomes" id="UP001595847"/>
    </source>
</evidence>
<dbReference type="InterPro" id="IPR041413">
    <property type="entry name" value="MLTR_LBD"/>
</dbReference>
<dbReference type="SUPFAM" id="SSF47413">
    <property type="entry name" value="lambda repressor-like DNA-binding domains"/>
    <property type="match status" value="1"/>
</dbReference>
<dbReference type="Gene3D" id="3.30.450.180">
    <property type="match status" value="1"/>
</dbReference>
<dbReference type="PANTHER" id="PTHR35010:SF2">
    <property type="entry name" value="BLL4672 PROTEIN"/>
    <property type="match status" value="1"/>
</dbReference>
<dbReference type="PROSITE" id="PS50943">
    <property type="entry name" value="HTH_CROC1"/>
    <property type="match status" value="1"/>
</dbReference>
<dbReference type="Gene3D" id="1.10.260.40">
    <property type="entry name" value="lambda repressor-like DNA-binding domains"/>
    <property type="match status" value="1"/>
</dbReference>
<gene>
    <name evidence="2" type="ORF">ACFOVU_17785</name>
</gene>
<protein>
    <submittedName>
        <fullName evidence="2">Helix-turn-helix transcriptional regulator</fullName>
    </submittedName>
</protein>
<feature type="domain" description="HTH cro/C1-type" evidence="1">
    <location>
        <begin position="34"/>
        <end position="85"/>
    </location>
</feature>
<dbReference type="RefSeq" id="WP_378535055.1">
    <property type="nucleotide sequence ID" value="NZ_JBHSBH010000011.1"/>
</dbReference>
<dbReference type="EMBL" id="JBHSBH010000011">
    <property type="protein sequence ID" value="MFC3997790.1"/>
    <property type="molecule type" value="Genomic_DNA"/>
</dbReference>
<dbReference type="CDD" id="cd00093">
    <property type="entry name" value="HTH_XRE"/>
    <property type="match status" value="1"/>
</dbReference>
<dbReference type="Proteomes" id="UP001595847">
    <property type="component" value="Unassembled WGS sequence"/>
</dbReference>
<dbReference type="InterPro" id="IPR010982">
    <property type="entry name" value="Lambda_DNA-bd_dom_sf"/>
</dbReference>
<dbReference type="PANTHER" id="PTHR35010">
    <property type="entry name" value="BLL4672 PROTEIN-RELATED"/>
    <property type="match status" value="1"/>
</dbReference>
<reference evidence="3" key="1">
    <citation type="journal article" date="2019" name="Int. J. Syst. Evol. Microbiol.">
        <title>The Global Catalogue of Microorganisms (GCM) 10K type strain sequencing project: providing services to taxonomists for standard genome sequencing and annotation.</title>
        <authorList>
            <consortium name="The Broad Institute Genomics Platform"/>
            <consortium name="The Broad Institute Genome Sequencing Center for Infectious Disease"/>
            <person name="Wu L."/>
            <person name="Ma J."/>
        </authorList>
    </citation>
    <scope>NUCLEOTIDE SEQUENCE [LARGE SCALE GENOMIC DNA]</scope>
    <source>
        <strain evidence="3">TBRC 1826</strain>
    </source>
</reference>
<sequence length="291" mass="32193">MMHSEAELSLFLKARRAALDPEQVAGLPRTLNRRRVRGLRREEVAQLAGVSVDYYTRIEQGRGGAVSAEVLGALSDALRLSDTERTYLRNLAGRNTRRSGASSADGVCAPPAMPRQRVRPELRTLLTAMERVPALIMGRALDLLAWNEPLARLWPGLELLGDDDLNLARLLFLDPQAAALHIDLDAMRREVVAKLRADSGADPDEPRLCGVVQDLRDGSPAFRGLWEEREVREQPHGIHRLRHPVAGELTLYFEKMPLPADPGQTLLTYAAEPGSPSEERLRLLVAAGQMV</sequence>
<organism evidence="2 3">
    <name type="scientific">Nocardiopsis sediminis</name>
    <dbReference type="NCBI Taxonomy" id="1778267"/>
    <lineage>
        <taxon>Bacteria</taxon>
        <taxon>Bacillati</taxon>
        <taxon>Actinomycetota</taxon>
        <taxon>Actinomycetes</taxon>
        <taxon>Streptosporangiales</taxon>
        <taxon>Nocardiopsidaceae</taxon>
        <taxon>Nocardiopsis</taxon>
    </lineage>
</organism>
<evidence type="ECO:0000313" key="2">
    <source>
        <dbReference type="EMBL" id="MFC3997790.1"/>
    </source>
</evidence>